<accession>A0AAW1FMM7</accession>
<comment type="caution">
    <text evidence="1">The sequence shown here is derived from an EMBL/GenBank/DDBJ whole genome shotgun (WGS) entry which is preliminary data.</text>
</comment>
<dbReference type="AlphaFoldDB" id="A0AAW1FMM7"/>
<dbReference type="Gene3D" id="2.40.50.140">
    <property type="entry name" value="Nucleic acid-binding proteins"/>
    <property type="match status" value="1"/>
</dbReference>
<dbReference type="SUPFAM" id="SSF50249">
    <property type="entry name" value="Nucleic acid-binding proteins"/>
    <property type="match status" value="1"/>
</dbReference>
<keyword evidence="2" id="KW-1185">Reference proteome</keyword>
<evidence type="ECO:0000313" key="2">
    <source>
        <dbReference type="Proteomes" id="UP001488805"/>
    </source>
</evidence>
<evidence type="ECO:0000313" key="1">
    <source>
        <dbReference type="EMBL" id="KAK9535975.1"/>
    </source>
</evidence>
<proteinExistence type="predicted"/>
<sequence>MALRKLLSSKPEGPYSKPPPLHICVVGLKDQARVLSWEFEGKPKPASIKQNAVMVISDGQSLSKVTLYEEYKSKVKEGGSYVVRGYSLRGQSPPYIFNILKDTVFFRSSAIKITPELEKQAEALLNPCSPLTPISTCKESTGLVTVEGEVVEMSAVKKVVVGRDTVPLLNITIKQGETEVPVCLWREVALTDFTIGTQVQMSHLTGSEYGFRLQSTAFTKIEVPTSTPVRVVGAMGVVDVEGSPGDLQVLLDDNTTLNIREDKWGPIEAKMLNPPIRVEITVVGGYIETIEAV</sequence>
<reference evidence="1 2" key="1">
    <citation type="journal article" date="2024" name="Genome Biol. Evol.">
        <title>Chromosome-level genome assembly of the viviparous eelpout Zoarces viviparus.</title>
        <authorList>
            <person name="Fuhrmann N."/>
            <person name="Brasseur M.V."/>
            <person name="Bakowski C.E."/>
            <person name="Podsiadlowski L."/>
            <person name="Prost S."/>
            <person name="Krehenwinkel H."/>
            <person name="Mayer C."/>
        </authorList>
    </citation>
    <scope>NUCLEOTIDE SEQUENCE [LARGE SCALE GENOMIC DNA]</scope>
    <source>
        <strain evidence="1">NO-MEL_2022_Ind0_liver</strain>
    </source>
</reference>
<dbReference type="InterPro" id="IPR012340">
    <property type="entry name" value="NA-bd_OB-fold"/>
</dbReference>
<dbReference type="EMBL" id="JBCEZU010000045">
    <property type="protein sequence ID" value="KAK9535975.1"/>
    <property type="molecule type" value="Genomic_DNA"/>
</dbReference>
<gene>
    <name evidence="1" type="ORF">VZT92_005800</name>
</gene>
<protein>
    <submittedName>
        <fullName evidence="1">Uncharacterized protein</fullName>
    </submittedName>
</protein>
<organism evidence="1 2">
    <name type="scientific">Zoarces viviparus</name>
    <name type="common">Viviparous eelpout</name>
    <name type="synonym">Blennius viviparus</name>
    <dbReference type="NCBI Taxonomy" id="48416"/>
    <lineage>
        <taxon>Eukaryota</taxon>
        <taxon>Metazoa</taxon>
        <taxon>Chordata</taxon>
        <taxon>Craniata</taxon>
        <taxon>Vertebrata</taxon>
        <taxon>Euteleostomi</taxon>
        <taxon>Actinopterygii</taxon>
        <taxon>Neopterygii</taxon>
        <taxon>Teleostei</taxon>
        <taxon>Neoteleostei</taxon>
        <taxon>Acanthomorphata</taxon>
        <taxon>Eupercaria</taxon>
        <taxon>Perciformes</taxon>
        <taxon>Cottioidei</taxon>
        <taxon>Zoarcales</taxon>
        <taxon>Zoarcidae</taxon>
        <taxon>Zoarcinae</taxon>
        <taxon>Zoarces</taxon>
    </lineage>
</organism>
<name>A0AAW1FMM7_ZOAVI</name>
<dbReference type="Proteomes" id="UP001488805">
    <property type="component" value="Unassembled WGS sequence"/>
</dbReference>